<dbReference type="OrthoDB" id="543916at2759"/>
<evidence type="ECO:0000256" key="1">
    <source>
        <dbReference type="SAM" id="MobiDB-lite"/>
    </source>
</evidence>
<evidence type="ECO:0000313" key="4">
    <source>
        <dbReference type="Proteomes" id="UP000246740"/>
    </source>
</evidence>
<gene>
    <name evidence="3" type="ORF">BCV70DRAFT_51153</name>
</gene>
<name>A0A317XV92_9BASI</name>
<evidence type="ECO:0000256" key="2">
    <source>
        <dbReference type="SAM" id="Phobius"/>
    </source>
</evidence>
<protein>
    <submittedName>
        <fullName evidence="3">Uncharacterized protein</fullName>
    </submittedName>
</protein>
<reference evidence="3 4" key="1">
    <citation type="journal article" date="2018" name="Mol. Biol. Evol.">
        <title>Broad Genomic Sampling Reveals a Smut Pathogenic Ancestry of the Fungal Clade Ustilaginomycotina.</title>
        <authorList>
            <person name="Kijpornyongpan T."/>
            <person name="Mondo S.J."/>
            <person name="Barry K."/>
            <person name="Sandor L."/>
            <person name="Lee J."/>
            <person name="Lipzen A."/>
            <person name="Pangilinan J."/>
            <person name="LaButti K."/>
            <person name="Hainaut M."/>
            <person name="Henrissat B."/>
            <person name="Grigoriev I.V."/>
            <person name="Spatafora J.W."/>
            <person name="Aime M.C."/>
        </authorList>
    </citation>
    <scope>NUCLEOTIDE SEQUENCE [LARGE SCALE GENOMIC DNA]</scope>
    <source>
        <strain evidence="3 4">MCA 3645</strain>
    </source>
</reference>
<accession>A0A317XV92</accession>
<feature type="region of interest" description="Disordered" evidence="1">
    <location>
        <begin position="1"/>
        <end position="29"/>
    </location>
</feature>
<keyword evidence="2" id="KW-1133">Transmembrane helix</keyword>
<keyword evidence="2" id="KW-0812">Transmembrane</keyword>
<evidence type="ECO:0000313" key="3">
    <source>
        <dbReference type="EMBL" id="PWZ01780.1"/>
    </source>
</evidence>
<dbReference type="AlphaFoldDB" id="A0A317XV92"/>
<organism evidence="3 4">
    <name type="scientific">Testicularia cyperi</name>
    <dbReference type="NCBI Taxonomy" id="1882483"/>
    <lineage>
        <taxon>Eukaryota</taxon>
        <taxon>Fungi</taxon>
        <taxon>Dikarya</taxon>
        <taxon>Basidiomycota</taxon>
        <taxon>Ustilaginomycotina</taxon>
        <taxon>Ustilaginomycetes</taxon>
        <taxon>Ustilaginales</taxon>
        <taxon>Anthracoideaceae</taxon>
        <taxon>Testicularia</taxon>
    </lineage>
</organism>
<proteinExistence type="predicted"/>
<dbReference type="EMBL" id="KZ819189">
    <property type="protein sequence ID" value="PWZ01780.1"/>
    <property type="molecule type" value="Genomic_DNA"/>
</dbReference>
<dbReference type="InParanoid" id="A0A317XV92"/>
<keyword evidence="2" id="KW-0472">Membrane</keyword>
<keyword evidence="4" id="KW-1185">Reference proteome</keyword>
<sequence length="500" mass="57086">MTSNPISLKRFPSFGGAKPSKSEYEPVDQDEAATAGLRENAGPAWYQPVRRRNKPVVWLLLGSLVGLLYIIVHSSNSVGVSSAALGVPAGTEKLWALGTPSRSSFAYPPSRGASYLVDPANFAARTAVDRGLEVRDLHLHFLNHHFGTHSELLALTRTISKRNNVKITFDESMGVFNKYRSMTTTQAQANDYWPTALKKECDTQKYDMLVVGDTMPLVRPHLQNCCPLPIVTSLTTRFDWGNENDKSWGELVQAASHWSNFRIHPNNLLEEWHAARKGWDIKFYDYLPSSGIPTERWEYALLESYNKSNNTYMQPHDNEFVVPDTVRIKECLSSKLDKLGIKYHGWQRNKYGGPLGLTDRVLAQVPYQSNTMSLFENLHQRVTYLLPTMRLFAELGPDCAARLEKVEGLTPEVMENRVDWWRKDLQHLFYYFDSFEELREGSALRQHVEATAEAKRVAIANHMIRQREYVLQQWEDIFFGDWAKVKKADPSCVADIPWSP</sequence>
<feature type="transmembrane region" description="Helical" evidence="2">
    <location>
        <begin position="56"/>
        <end position="72"/>
    </location>
</feature>
<dbReference type="Proteomes" id="UP000246740">
    <property type="component" value="Unassembled WGS sequence"/>
</dbReference>
<dbReference type="STRING" id="1882483.A0A317XV92"/>